<accession>A0ABV9TZZ6</accession>
<comment type="caution">
    <text evidence="3">The sequence shown here is derived from an EMBL/GenBank/DDBJ whole genome shotgun (WGS) entry which is preliminary data.</text>
</comment>
<evidence type="ECO:0000313" key="3">
    <source>
        <dbReference type="EMBL" id="MFC4909597.1"/>
    </source>
</evidence>
<dbReference type="SMART" id="SM00382">
    <property type="entry name" value="AAA"/>
    <property type="match status" value="1"/>
</dbReference>
<feature type="region of interest" description="Disordered" evidence="1">
    <location>
        <begin position="30"/>
        <end position="61"/>
    </location>
</feature>
<dbReference type="CDD" id="cd00009">
    <property type="entry name" value="AAA"/>
    <property type="match status" value="1"/>
</dbReference>
<dbReference type="Gene3D" id="3.40.50.300">
    <property type="entry name" value="P-loop containing nucleotide triphosphate hydrolases"/>
    <property type="match status" value="1"/>
</dbReference>
<reference evidence="4" key="1">
    <citation type="journal article" date="2019" name="Int. J. Syst. Evol. Microbiol.">
        <title>The Global Catalogue of Microorganisms (GCM) 10K type strain sequencing project: providing services to taxonomists for standard genome sequencing and annotation.</title>
        <authorList>
            <consortium name="The Broad Institute Genomics Platform"/>
            <consortium name="The Broad Institute Genome Sequencing Center for Infectious Disease"/>
            <person name="Wu L."/>
            <person name="Ma J."/>
        </authorList>
    </citation>
    <scope>NUCLEOTIDE SEQUENCE [LARGE SCALE GENOMIC DNA]</scope>
    <source>
        <strain evidence="4">KLKA75</strain>
    </source>
</reference>
<protein>
    <recommendedName>
        <fullName evidence="2">AAA+ ATPase domain-containing protein</fullName>
    </recommendedName>
</protein>
<feature type="region of interest" description="Disordered" evidence="1">
    <location>
        <begin position="515"/>
        <end position="564"/>
    </location>
</feature>
<dbReference type="InterPro" id="IPR003593">
    <property type="entry name" value="AAA+_ATPase"/>
</dbReference>
<dbReference type="InterPro" id="IPR027417">
    <property type="entry name" value="P-loop_NTPase"/>
</dbReference>
<keyword evidence="4" id="KW-1185">Reference proteome</keyword>
<name>A0ABV9TZZ6_9ACTN</name>
<dbReference type="PANTHER" id="PTHR48125:SF12">
    <property type="entry name" value="AT HOOK TRANSCRIPTION FACTOR FAMILY-RELATED"/>
    <property type="match status" value="1"/>
</dbReference>
<dbReference type="Proteomes" id="UP001595872">
    <property type="component" value="Unassembled WGS sequence"/>
</dbReference>
<dbReference type="RefSeq" id="WP_378257223.1">
    <property type="nucleotide sequence ID" value="NZ_JBHSIT010000005.1"/>
</dbReference>
<feature type="compositionally biased region" description="Low complexity" evidence="1">
    <location>
        <begin position="522"/>
        <end position="537"/>
    </location>
</feature>
<sequence length="688" mass="70485">MADVGISVGGSVSGTVIVGDHNVIVRSGLSEVAAREGPPPRPVPRRPLGFASPRPGPEPIGRDAELREIRDALDQRVPVEVVGPPGIGKSLLLRAVAAECGAAGTEVVFLPAAGLPVEDIVQELFQACYETEGYKPDTAHVRRLMGAVRAVLVVDDVLATPDEIAVLLDAVPSSSLLIASLRGCLGGEGRTVEPAGLGEEDALSLVRRELGRSLSADERDLVETFRRDAAGHPLALVQAARAIRSAADRAVLPDRQALATALATGLDERARAVLALLLTVDPVPVPGEHVAKLADAEEALDQLVGSGVVTREPEGFRVAQPIGHLVARAAEPVPDPGGYAQRLAAWAADAPAERIAAVAALIVSVLAAALADQAHLQTRTLARAVAPALCLTLRWGAWRQALALGGQASHALGSADDRAYFEHEDKNRRAALGKGALAGAAAGVAFWAGRAGAAGAKKGTSAGPKGCLTSPAAVGTAAAAAIAGLVGAVGYVLTGNPAPSNPVAAGSTSASITIVQPPPVITPTSPTDTSPTDSSPPDTSPPDVTPTETSPTPVPSPAPPAADVRGTYTMSRRLVSCTFEICYKEPLTLRIGCAGDNCVLTGDGIERLPLTLDGDTMTAAGPDGRFNICGGRHRPGRLALTLTVTSWRPGRGDTRQPNTLAGRLTTSSPAFGVCRAGDAAWTVTVTRR</sequence>
<evidence type="ECO:0000259" key="2">
    <source>
        <dbReference type="SMART" id="SM00382"/>
    </source>
</evidence>
<dbReference type="PANTHER" id="PTHR48125">
    <property type="entry name" value="LP07818P1"/>
    <property type="match status" value="1"/>
</dbReference>
<dbReference type="EMBL" id="JBHSIT010000005">
    <property type="protein sequence ID" value="MFC4909597.1"/>
    <property type="molecule type" value="Genomic_DNA"/>
</dbReference>
<feature type="domain" description="AAA+ ATPase" evidence="2">
    <location>
        <begin position="75"/>
        <end position="262"/>
    </location>
</feature>
<dbReference type="SUPFAM" id="SSF52540">
    <property type="entry name" value="P-loop containing nucleoside triphosphate hydrolases"/>
    <property type="match status" value="1"/>
</dbReference>
<proteinExistence type="predicted"/>
<gene>
    <name evidence="3" type="ORF">ACFPCY_19900</name>
</gene>
<organism evidence="3 4">
    <name type="scientific">Actinomadura gamaensis</name>
    <dbReference type="NCBI Taxonomy" id="1763541"/>
    <lineage>
        <taxon>Bacteria</taxon>
        <taxon>Bacillati</taxon>
        <taxon>Actinomycetota</taxon>
        <taxon>Actinomycetes</taxon>
        <taxon>Streptosporangiales</taxon>
        <taxon>Thermomonosporaceae</taxon>
        <taxon>Actinomadura</taxon>
    </lineage>
</organism>
<evidence type="ECO:0000313" key="4">
    <source>
        <dbReference type="Proteomes" id="UP001595872"/>
    </source>
</evidence>
<evidence type="ECO:0000256" key="1">
    <source>
        <dbReference type="SAM" id="MobiDB-lite"/>
    </source>
</evidence>